<gene>
    <name evidence="2" type="ORF">EP867_00885</name>
</gene>
<evidence type="ECO:0000313" key="3">
    <source>
        <dbReference type="Proteomes" id="UP000287168"/>
    </source>
</evidence>
<dbReference type="PANTHER" id="PTHR43798">
    <property type="entry name" value="MONOACYLGLYCEROL LIPASE"/>
    <property type="match status" value="1"/>
</dbReference>
<dbReference type="AlphaFoldDB" id="A0A3S3V4T4"/>
<dbReference type="RefSeq" id="WP_128486322.1">
    <property type="nucleotide sequence ID" value="NZ_JBHLXB010000011.1"/>
</dbReference>
<dbReference type="InterPro" id="IPR029058">
    <property type="entry name" value="AB_hydrolase_fold"/>
</dbReference>
<protein>
    <submittedName>
        <fullName evidence="2">Alpha/beta hydrolase</fullName>
    </submittedName>
</protein>
<reference evidence="2 3" key="1">
    <citation type="journal article" date="2015" name="Int. J. Syst. Evol. Microbiol.">
        <title>Gemmobacter intermedius sp. nov., isolated from a white stork (Ciconia ciconia).</title>
        <authorList>
            <person name="Kampfer P."/>
            <person name="Jerzak L."/>
            <person name="Wilharm G."/>
            <person name="Golke J."/>
            <person name="Busse H.J."/>
            <person name="Glaeser S.P."/>
        </authorList>
    </citation>
    <scope>NUCLEOTIDE SEQUENCE [LARGE SCALE GENOMIC DNA]</scope>
    <source>
        <strain evidence="2 3">119/4</strain>
    </source>
</reference>
<organism evidence="2 3">
    <name type="scientific">Falsigemmobacter intermedius</name>
    <dbReference type="NCBI Taxonomy" id="1553448"/>
    <lineage>
        <taxon>Bacteria</taxon>
        <taxon>Pseudomonadati</taxon>
        <taxon>Pseudomonadota</taxon>
        <taxon>Alphaproteobacteria</taxon>
        <taxon>Rhodobacterales</taxon>
        <taxon>Paracoccaceae</taxon>
        <taxon>Falsigemmobacter</taxon>
    </lineage>
</organism>
<dbReference type="Gene3D" id="3.40.50.1820">
    <property type="entry name" value="alpha/beta hydrolase"/>
    <property type="match status" value="1"/>
</dbReference>
<feature type="domain" description="AB hydrolase-1" evidence="1">
    <location>
        <begin position="7"/>
        <end position="222"/>
    </location>
</feature>
<name>A0A3S3V4T4_9RHOB</name>
<keyword evidence="2" id="KW-0378">Hydrolase</keyword>
<dbReference type="GO" id="GO:0016787">
    <property type="term" value="F:hydrolase activity"/>
    <property type="evidence" value="ECO:0007669"/>
    <property type="project" value="UniProtKB-KW"/>
</dbReference>
<comment type="caution">
    <text evidence="2">The sequence shown here is derived from an EMBL/GenBank/DDBJ whole genome shotgun (WGS) entry which is preliminary data.</text>
</comment>
<dbReference type="OrthoDB" id="5491135at2"/>
<keyword evidence="3" id="KW-1185">Reference proteome</keyword>
<dbReference type="InterPro" id="IPR000073">
    <property type="entry name" value="AB_hydrolase_1"/>
</dbReference>
<dbReference type="SUPFAM" id="SSF53474">
    <property type="entry name" value="alpha/beta-Hydrolases"/>
    <property type="match status" value="1"/>
</dbReference>
<evidence type="ECO:0000313" key="2">
    <source>
        <dbReference type="EMBL" id="RWY45607.1"/>
    </source>
</evidence>
<proteinExistence type="predicted"/>
<accession>A0A3S3V4T4</accession>
<sequence>MPRPSLVLIPGTLNDADLWRDQIAPLSLVADVTVADITQGENLEALARQVLAEHSGDFILTGFSLGGIVAQGICRLAPARVLGLGLLDTTMLPDTPEAEARRLAMVKSVQNGSRFIGMGDRLLASYLAPQNISKGDIATRIQAMTARLGAEVFIRQSLLERPDTRRLLASLTCPVLILCGEEDRITPMALHEQMAALIPRARFLRVKEAGHMTPMEQPEVVTSALVALVAEVTRQDKA</sequence>
<dbReference type="EMBL" id="SBLC01000001">
    <property type="protein sequence ID" value="RWY45607.1"/>
    <property type="molecule type" value="Genomic_DNA"/>
</dbReference>
<evidence type="ECO:0000259" key="1">
    <source>
        <dbReference type="Pfam" id="PF12697"/>
    </source>
</evidence>
<dbReference type="Pfam" id="PF12697">
    <property type="entry name" value="Abhydrolase_6"/>
    <property type="match status" value="1"/>
</dbReference>
<dbReference type="InterPro" id="IPR050266">
    <property type="entry name" value="AB_hydrolase_sf"/>
</dbReference>
<dbReference type="Proteomes" id="UP000287168">
    <property type="component" value="Unassembled WGS sequence"/>
</dbReference>